<organism evidence="1 2">
    <name type="scientific">Manduca sexta</name>
    <name type="common">Tobacco hawkmoth</name>
    <name type="synonym">Tobacco hornworm</name>
    <dbReference type="NCBI Taxonomy" id="7130"/>
    <lineage>
        <taxon>Eukaryota</taxon>
        <taxon>Metazoa</taxon>
        <taxon>Ecdysozoa</taxon>
        <taxon>Arthropoda</taxon>
        <taxon>Hexapoda</taxon>
        <taxon>Insecta</taxon>
        <taxon>Pterygota</taxon>
        <taxon>Neoptera</taxon>
        <taxon>Endopterygota</taxon>
        <taxon>Lepidoptera</taxon>
        <taxon>Glossata</taxon>
        <taxon>Ditrysia</taxon>
        <taxon>Bombycoidea</taxon>
        <taxon>Sphingidae</taxon>
        <taxon>Sphinginae</taxon>
        <taxon>Sphingini</taxon>
        <taxon>Manduca</taxon>
    </lineage>
</organism>
<dbReference type="EMBL" id="JH669101">
    <property type="protein sequence ID" value="KAG6464133.1"/>
    <property type="molecule type" value="Genomic_DNA"/>
</dbReference>
<accession>A0A922D182</accession>
<gene>
    <name evidence="1" type="ORF">O3G_MSEX014302</name>
</gene>
<comment type="caution">
    <text evidence="1">The sequence shown here is derived from an EMBL/GenBank/DDBJ whole genome shotgun (WGS) entry which is preliminary data.</text>
</comment>
<keyword evidence="2" id="KW-1185">Reference proteome</keyword>
<dbReference type="AlphaFoldDB" id="A0A922D182"/>
<dbReference type="Proteomes" id="UP000791440">
    <property type="component" value="Unassembled WGS sequence"/>
</dbReference>
<evidence type="ECO:0000313" key="2">
    <source>
        <dbReference type="Proteomes" id="UP000791440"/>
    </source>
</evidence>
<reference evidence="1" key="2">
    <citation type="submission" date="2020-12" db="EMBL/GenBank/DDBJ databases">
        <authorList>
            <person name="Kanost M."/>
        </authorList>
    </citation>
    <scope>NUCLEOTIDE SEQUENCE</scope>
</reference>
<sequence length="296" mass="34952">MYTFCPSSEALLAKCIAAAPPPNPNNKWMLAFRRNIEEPKHNLNLSRGEKNPVVLTCDVVMNDECMNDYEELIDAIETDPTSRWDYIVEECTKNPNLFVLLSERLTTPSIDKLCKHVIITKNSFEFLENFCKHFLVNCIKREYNRLYLDFFVEIHKEHEELYKIMLQIILQDTDIPEKMLSDFITFLNEDEQKEFIKNILHIKLTSENFVHYLPTILNAYKISKNSDETQNYIFSLLVQHNDVCRNNKQYGKLFLAFLQTEKAMGRVLNLKYLKDLLENHITPFRKPCEKILNDLQ</sequence>
<name>A0A922D182_MANSE</name>
<reference evidence="1" key="1">
    <citation type="journal article" date="2016" name="Insect Biochem. Mol. Biol.">
        <title>Multifaceted biological insights from a draft genome sequence of the tobacco hornworm moth, Manduca sexta.</title>
        <authorList>
            <person name="Kanost M.R."/>
            <person name="Arrese E.L."/>
            <person name="Cao X."/>
            <person name="Chen Y.R."/>
            <person name="Chellapilla S."/>
            <person name="Goldsmith M.R."/>
            <person name="Grosse-Wilde E."/>
            <person name="Heckel D.G."/>
            <person name="Herndon N."/>
            <person name="Jiang H."/>
            <person name="Papanicolaou A."/>
            <person name="Qu J."/>
            <person name="Soulages J.L."/>
            <person name="Vogel H."/>
            <person name="Walters J."/>
            <person name="Waterhouse R.M."/>
            <person name="Ahn S.J."/>
            <person name="Almeida F.C."/>
            <person name="An C."/>
            <person name="Aqrawi P."/>
            <person name="Bretschneider A."/>
            <person name="Bryant W.B."/>
            <person name="Bucks S."/>
            <person name="Chao H."/>
            <person name="Chevignon G."/>
            <person name="Christen J.M."/>
            <person name="Clarke D.F."/>
            <person name="Dittmer N.T."/>
            <person name="Ferguson L.C.F."/>
            <person name="Garavelou S."/>
            <person name="Gordon K.H.J."/>
            <person name="Gunaratna R.T."/>
            <person name="Han Y."/>
            <person name="Hauser F."/>
            <person name="He Y."/>
            <person name="Heidel-Fischer H."/>
            <person name="Hirsh A."/>
            <person name="Hu Y."/>
            <person name="Jiang H."/>
            <person name="Kalra D."/>
            <person name="Klinner C."/>
            <person name="Konig C."/>
            <person name="Kovar C."/>
            <person name="Kroll A.R."/>
            <person name="Kuwar S.S."/>
            <person name="Lee S.L."/>
            <person name="Lehman R."/>
            <person name="Li K."/>
            <person name="Li Z."/>
            <person name="Liang H."/>
            <person name="Lovelace S."/>
            <person name="Lu Z."/>
            <person name="Mansfield J.H."/>
            <person name="McCulloch K.J."/>
            <person name="Mathew T."/>
            <person name="Morton B."/>
            <person name="Muzny D.M."/>
            <person name="Neunemann D."/>
            <person name="Ongeri F."/>
            <person name="Pauchet Y."/>
            <person name="Pu L.L."/>
            <person name="Pyrousis I."/>
            <person name="Rao X.J."/>
            <person name="Redding A."/>
            <person name="Roesel C."/>
            <person name="Sanchez-Gracia A."/>
            <person name="Schaack S."/>
            <person name="Shukla A."/>
            <person name="Tetreau G."/>
            <person name="Wang Y."/>
            <person name="Xiong G.H."/>
            <person name="Traut W."/>
            <person name="Walsh T.K."/>
            <person name="Worley K.C."/>
            <person name="Wu D."/>
            <person name="Wu W."/>
            <person name="Wu Y.Q."/>
            <person name="Zhang X."/>
            <person name="Zou Z."/>
            <person name="Zucker H."/>
            <person name="Briscoe A.D."/>
            <person name="Burmester T."/>
            <person name="Clem R.J."/>
            <person name="Feyereisen R."/>
            <person name="Grimmelikhuijzen C.J.P."/>
            <person name="Hamodrakas S.J."/>
            <person name="Hansson B.S."/>
            <person name="Huguet E."/>
            <person name="Jermiin L.S."/>
            <person name="Lan Q."/>
            <person name="Lehman H.K."/>
            <person name="Lorenzen M."/>
            <person name="Merzendorfer H."/>
            <person name="Michalopoulos I."/>
            <person name="Morton D.B."/>
            <person name="Muthukrishnan S."/>
            <person name="Oakeshott J.G."/>
            <person name="Palmer W."/>
            <person name="Park Y."/>
            <person name="Passarelli A.L."/>
            <person name="Rozas J."/>
            <person name="Schwartz L.M."/>
            <person name="Smith W."/>
            <person name="Southgate A."/>
            <person name="Vilcinskas A."/>
            <person name="Vogt R."/>
            <person name="Wang P."/>
            <person name="Werren J."/>
            <person name="Yu X.Q."/>
            <person name="Zhou J.J."/>
            <person name="Brown S.J."/>
            <person name="Scherer S.E."/>
            <person name="Richards S."/>
            <person name="Blissard G.W."/>
        </authorList>
    </citation>
    <scope>NUCLEOTIDE SEQUENCE</scope>
</reference>
<evidence type="ECO:0000313" key="1">
    <source>
        <dbReference type="EMBL" id="KAG6464133.1"/>
    </source>
</evidence>
<protein>
    <submittedName>
        <fullName evidence="1">Uncharacterized protein</fullName>
    </submittedName>
</protein>
<proteinExistence type="predicted"/>